<dbReference type="Proteomes" id="UP000051658">
    <property type="component" value="Unassembled WGS sequence"/>
</dbReference>
<protein>
    <recommendedName>
        <fullName evidence="3">Nucleoside 2-deoxyribosyltransferase</fullName>
    </recommendedName>
</protein>
<name>A0A0R2I9C7_CARDV</name>
<dbReference type="Gene3D" id="3.40.50.450">
    <property type="match status" value="1"/>
</dbReference>
<dbReference type="PANTHER" id="PTHR15364:SF0">
    <property type="entry name" value="2'-DEOXYNUCLEOSIDE 5'-PHOSPHATE N-HYDROLASE 1"/>
    <property type="match status" value="1"/>
</dbReference>
<evidence type="ECO:0000313" key="2">
    <source>
        <dbReference type="Proteomes" id="UP000051658"/>
    </source>
</evidence>
<accession>A0A0R2I9C7</accession>
<keyword evidence="2" id="KW-1185">Reference proteome</keyword>
<reference evidence="1 2" key="1">
    <citation type="journal article" date="2015" name="Genome Announc.">
        <title>Expanding the biotechnology potential of lactobacilli through comparative genomics of 213 strains and associated genera.</title>
        <authorList>
            <person name="Sun Z."/>
            <person name="Harris H.M."/>
            <person name="McCann A."/>
            <person name="Guo C."/>
            <person name="Argimon S."/>
            <person name="Zhang W."/>
            <person name="Yang X."/>
            <person name="Jeffery I.B."/>
            <person name="Cooney J.C."/>
            <person name="Kagawa T.F."/>
            <person name="Liu W."/>
            <person name="Song Y."/>
            <person name="Salvetti E."/>
            <person name="Wrobel A."/>
            <person name="Rasinkangas P."/>
            <person name="Parkhill J."/>
            <person name="Rea M.C."/>
            <person name="O'Sullivan O."/>
            <person name="Ritari J."/>
            <person name="Douillard F.P."/>
            <person name="Paul Ross R."/>
            <person name="Yang R."/>
            <person name="Briner A.E."/>
            <person name="Felis G.E."/>
            <person name="de Vos W.M."/>
            <person name="Barrangou R."/>
            <person name="Klaenhammer T.R."/>
            <person name="Caufield P.W."/>
            <person name="Cui Y."/>
            <person name="Zhang H."/>
            <person name="O'Toole P.W."/>
        </authorList>
    </citation>
    <scope>NUCLEOTIDE SEQUENCE [LARGE SCALE GENOMIC DNA]</scope>
    <source>
        <strain evidence="1 2">DSM 20623</strain>
    </source>
</reference>
<gene>
    <name evidence="1" type="ORF">IV74_GL001255</name>
</gene>
<dbReference type="GO" id="GO:0009159">
    <property type="term" value="P:deoxyribonucleoside monophosphate catabolic process"/>
    <property type="evidence" value="ECO:0007669"/>
    <property type="project" value="TreeGrafter"/>
</dbReference>
<dbReference type="AlphaFoldDB" id="A0A0R2I9C7"/>
<dbReference type="eggNOG" id="COG3613">
    <property type="taxonomic scope" value="Bacteria"/>
</dbReference>
<organism evidence="1 2">
    <name type="scientific">Carnobacterium divergens DSM 20623</name>
    <dbReference type="NCBI Taxonomy" id="1449336"/>
    <lineage>
        <taxon>Bacteria</taxon>
        <taxon>Bacillati</taxon>
        <taxon>Bacillota</taxon>
        <taxon>Bacilli</taxon>
        <taxon>Lactobacillales</taxon>
        <taxon>Carnobacteriaceae</taxon>
        <taxon>Carnobacterium</taxon>
    </lineage>
</organism>
<comment type="caution">
    <text evidence="1">The sequence shown here is derived from an EMBL/GenBank/DDBJ whole genome shotgun (WGS) entry which is preliminary data.</text>
</comment>
<evidence type="ECO:0000313" key="1">
    <source>
        <dbReference type="EMBL" id="KRN57997.1"/>
    </source>
</evidence>
<dbReference type="PATRIC" id="fig|1449336.4.peg.1281"/>
<dbReference type="RefSeq" id="WP_034568209.1">
    <property type="nucleotide sequence ID" value="NZ_JQBS01000001.1"/>
</dbReference>
<dbReference type="EMBL" id="JQBS01000001">
    <property type="protein sequence ID" value="KRN57997.1"/>
    <property type="molecule type" value="Genomic_DNA"/>
</dbReference>
<dbReference type="SUPFAM" id="SSF52309">
    <property type="entry name" value="N-(deoxy)ribosyltransferase-like"/>
    <property type="match status" value="1"/>
</dbReference>
<dbReference type="PANTHER" id="PTHR15364">
    <property type="entry name" value="2'-DEOXYNUCLEOSIDE 5'-PHOSPHATE N-HYDROLASE 1"/>
    <property type="match status" value="1"/>
</dbReference>
<dbReference type="Pfam" id="PF05014">
    <property type="entry name" value="Nuc_deoxyrib_tr"/>
    <property type="match status" value="1"/>
</dbReference>
<dbReference type="InterPro" id="IPR007710">
    <property type="entry name" value="Nucleoside_deoxyribTrfase"/>
</dbReference>
<dbReference type="GO" id="GO:0070694">
    <property type="term" value="F:5-hydroxymethyl-dUMP N-hydrolase activity"/>
    <property type="evidence" value="ECO:0007669"/>
    <property type="project" value="TreeGrafter"/>
</dbReference>
<sequence>MKKKAYFASPLFSEMELLYNEQLVKKIRTNYPELEIYVPQEQMEINDKNAYADSMQIAKYDTNALLSSDFMIAIMDGAIIDVGVATEIGVAYQAGIPILGLYTDSRQLGATNQKKLAALQIVGESQFSYMNLYTVGLVKLNGEIFSNSEQLIKKIREF</sequence>
<proteinExistence type="predicted"/>
<dbReference type="GeneID" id="89589754"/>
<evidence type="ECO:0008006" key="3">
    <source>
        <dbReference type="Google" id="ProtNLM"/>
    </source>
</evidence>
<dbReference type="InterPro" id="IPR051239">
    <property type="entry name" value="2'-dNMP_N-hydrolase"/>
</dbReference>